<dbReference type="Gene3D" id="3.20.20.140">
    <property type="entry name" value="Metal-dependent hydrolases"/>
    <property type="match status" value="1"/>
</dbReference>
<accession>A0A4V5NFB2</accession>
<gene>
    <name evidence="2" type="ORF">B0A55_05819</name>
</gene>
<dbReference type="EMBL" id="NAJQ01000408">
    <property type="protein sequence ID" value="TKA70179.1"/>
    <property type="molecule type" value="Genomic_DNA"/>
</dbReference>
<dbReference type="InterPro" id="IPR032466">
    <property type="entry name" value="Metal_Hydrolase"/>
</dbReference>
<comment type="caution">
    <text evidence="2">The sequence shown here is derived from an EMBL/GenBank/DDBJ whole genome shotgun (WGS) entry which is preliminary data.</text>
</comment>
<sequence length="131" mass="14572">MAEDLGVKVCIDHFGHPSPESLEMAKGAQDIPGFQSLVNLLKRGQTWVKVSASYRLSKDPKDPVVEILSREILKTRPDRCVFATDWPHTRFDGLDVVPYLDAVLDGIEAEGIPLQQVLVGNARELFDAESR</sequence>
<dbReference type="PANTHER" id="PTHR35563">
    <property type="entry name" value="BARREL METAL-DEPENDENT HYDROLASE, PUTATIVE (AFU_ORTHOLOGUE AFUA_1G16240)-RELATED"/>
    <property type="match status" value="1"/>
</dbReference>
<keyword evidence="3" id="KW-1185">Reference proteome</keyword>
<dbReference type="Pfam" id="PF04909">
    <property type="entry name" value="Amidohydro_2"/>
    <property type="match status" value="1"/>
</dbReference>
<name>A0A4V5NFB2_9PEZI</name>
<evidence type="ECO:0000313" key="2">
    <source>
        <dbReference type="EMBL" id="TKA70179.1"/>
    </source>
</evidence>
<organism evidence="2 3">
    <name type="scientific">Friedmanniomyces simplex</name>
    <dbReference type="NCBI Taxonomy" id="329884"/>
    <lineage>
        <taxon>Eukaryota</taxon>
        <taxon>Fungi</taxon>
        <taxon>Dikarya</taxon>
        <taxon>Ascomycota</taxon>
        <taxon>Pezizomycotina</taxon>
        <taxon>Dothideomycetes</taxon>
        <taxon>Dothideomycetidae</taxon>
        <taxon>Mycosphaerellales</taxon>
        <taxon>Teratosphaeriaceae</taxon>
        <taxon>Friedmanniomyces</taxon>
    </lineage>
</organism>
<reference evidence="2 3" key="1">
    <citation type="submission" date="2017-03" db="EMBL/GenBank/DDBJ databases">
        <title>Genomes of endolithic fungi from Antarctica.</title>
        <authorList>
            <person name="Coleine C."/>
            <person name="Masonjones S."/>
            <person name="Stajich J.E."/>
        </authorList>
    </citation>
    <scope>NUCLEOTIDE SEQUENCE [LARGE SCALE GENOMIC DNA]</scope>
    <source>
        <strain evidence="2 3">CCFEE 5184</strain>
    </source>
</reference>
<dbReference type="PANTHER" id="PTHR35563:SF2">
    <property type="entry name" value="BARREL METAL-DEPENDENT HYDROLASE, PUTATIVE (AFU_ORTHOLOGUE AFUA_1G16240)-RELATED"/>
    <property type="match status" value="1"/>
</dbReference>
<dbReference type="AlphaFoldDB" id="A0A4V5NFB2"/>
<dbReference type="InterPro" id="IPR052358">
    <property type="entry name" value="Aro_Compnd_Degr_Hydrolases"/>
</dbReference>
<dbReference type="OrthoDB" id="2135488at2759"/>
<evidence type="ECO:0000313" key="3">
    <source>
        <dbReference type="Proteomes" id="UP000309340"/>
    </source>
</evidence>
<dbReference type="Proteomes" id="UP000309340">
    <property type="component" value="Unassembled WGS sequence"/>
</dbReference>
<evidence type="ECO:0000259" key="1">
    <source>
        <dbReference type="Pfam" id="PF04909"/>
    </source>
</evidence>
<proteinExistence type="predicted"/>
<protein>
    <recommendedName>
        <fullName evidence="1">Amidohydrolase-related domain-containing protein</fullName>
    </recommendedName>
</protein>
<dbReference type="GO" id="GO:0016787">
    <property type="term" value="F:hydrolase activity"/>
    <property type="evidence" value="ECO:0007669"/>
    <property type="project" value="InterPro"/>
</dbReference>
<feature type="domain" description="Amidohydrolase-related" evidence="1">
    <location>
        <begin position="6"/>
        <end position="127"/>
    </location>
</feature>
<dbReference type="SUPFAM" id="SSF51556">
    <property type="entry name" value="Metallo-dependent hydrolases"/>
    <property type="match status" value="1"/>
</dbReference>
<dbReference type="InterPro" id="IPR006680">
    <property type="entry name" value="Amidohydro-rel"/>
</dbReference>